<dbReference type="NCBIfam" id="NF038214">
    <property type="entry name" value="IS21_help_AAA"/>
    <property type="match status" value="1"/>
</dbReference>
<dbReference type="GO" id="GO:0006260">
    <property type="term" value="P:DNA replication"/>
    <property type="evidence" value="ECO:0007669"/>
    <property type="project" value="TreeGrafter"/>
</dbReference>
<dbReference type="PIRSF" id="PIRSF003073">
    <property type="entry name" value="DNAC_TnpB_IstB"/>
    <property type="match status" value="1"/>
</dbReference>
<dbReference type="Gene3D" id="3.40.50.300">
    <property type="entry name" value="P-loop containing nucleotide triphosphate hydrolases"/>
    <property type="match status" value="1"/>
</dbReference>
<evidence type="ECO:0000259" key="4">
    <source>
        <dbReference type="SMART" id="SM00382"/>
    </source>
</evidence>
<evidence type="ECO:0000313" key="5">
    <source>
        <dbReference type="EMBL" id="MZP31485.1"/>
    </source>
</evidence>
<dbReference type="InterPro" id="IPR002611">
    <property type="entry name" value="IstB_ATP-bd"/>
</dbReference>
<accession>A0A845L8Z0</accession>
<protein>
    <submittedName>
        <fullName evidence="5">ATP-binding protein</fullName>
    </submittedName>
</protein>
<dbReference type="PANTHER" id="PTHR30050:SF4">
    <property type="entry name" value="ATP-BINDING PROTEIN RV3427C IN INSERTION SEQUENCE-RELATED"/>
    <property type="match status" value="1"/>
</dbReference>
<evidence type="ECO:0000256" key="3">
    <source>
        <dbReference type="ARBA" id="ARBA00022840"/>
    </source>
</evidence>
<keyword evidence="3 5" id="KW-0067">ATP-binding</keyword>
<keyword evidence="2" id="KW-0547">Nucleotide-binding</keyword>
<dbReference type="AlphaFoldDB" id="A0A845L8Z0"/>
<name>A0A845L8Z0_9FIRM</name>
<evidence type="ECO:0000313" key="6">
    <source>
        <dbReference type="Proteomes" id="UP000463470"/>
    </source>
</evidence>
<evidence type="ECO:0000256" key="2">
    <source>
        <dbReference type="ARBA" id="ARBA00022741"/>
    </source>
</evidence>
<dbReference type="PANTHER" id="PTHR30050">
    <property type="entry name" value="CHROMOSOMAL REPLICATION INITIATOR PROTEIN DNAA"/>
    <property type="match status" value="1"/>
</dbReference>
<organism evidence="5 6">
    <name type="scientific">Heliomicrobium undosum</name>
    <dbReference type="NCBI Taxonomy" id="121734"/>
    <lineage>
        <taxon>Bacteria</taxon>
        <taxon>Bacillati</taxon>
        <taxon>Bacillota</taxon>
        <taxon>Clostridia</taxon>
        <taxon>Eubacteriales</taxon>
        <taxon>Heliobacteriaceae</taxon>
        <taxon>Heliomicrobium</taxon>
    </lineage>
</organism>
<proteinExistence type="inferred from homology"/>
<evidence type="ECO:0000256" key="1">
    <source>
        <dbReference type="ARBA" id="ARBA00008059"/>
    </source>
</evidence>
<sequence length="249" mass="28439">MRTGRQLDDLLQQCHFHLRSEQLAPMANEAAAAEPPYLAFLEQVLRCEIDAREEKAMESRLRQAGFPYMRTLEDFDFAFQAAISKRHIQQLTTMQWIDDAFNLFFLGPPGTGKTHLSVAIGSAAVDKGYKVRFISMDQLVSAFRTESTEPKAQRILRAIRKADLVIIDELGFLPITRTEANQFFQLVNDLYQQTSVIITSNKSFEEWPEVFGDSVITTAILDRLVHHSELFSLSGDSYRMTHRKTFLTA</sequence>
<gene>
    <name evidence="5" type="ORF">GTO91_17530</name>
</gene>
<dbReference type="Proteomes" id="UP000463470">
    <property type="component" value="Unassembled WGS sequence"/>
</dbReference>
<dbReference type="InterPro" id="IPR027417">
    <property type="entry name" value="P-loop_NTPase"/>
</dbReference>
<dbReference type="EMBL" id="WXEY01000049">
    <property type="protein sequence ID" value="MZP31485.1"/>
    <property type="molecule type" value="Genomic_DNA"/>
</dbReference>
<dbReference type="InterPro" id="IPR003593">
    <property type="entry name" value="AAA+_ATPase"/>
</dbReference>
<dbReference type="OrthoDB" id="9776217at2"/>
<dbReference type="CDD" id="cd00009">
    <property type="entry name" value="AAA"/>
    <property type="match status" value="1"/>
</dbReference>
<dbReference type="GO" id="GO:0005524">
    <property type="term" value="F:ATP binding"/>
    <property type="evidence" value="ECO:0007669"/>
    <property type="project" value="UniProtKB-KW"/>
</dbReference>
<dbReference type="SMART" id="SM00382">
    <property type="entry name" value="AAA"/>
    <property type="match status" value="1"/>
</dbReference>
<comment type="similarity">
    <text evidence="1">Belongs to the IS21/IS1162 putative ATP-binding protein family.</text>
</comment>
<dbReference type="SUPFAM" id="SSF52540">
    <property type="entry name" value="P-loop containing nucleoside triphosphate hydrolases"/>
    <property type="match status" value="1"/>
</dbReference>
<feature type="domain" description="AAA+ ATPase" evidence="4">
    <location>
        <begin position="99"/>
        <end position="231"/>
    </location>
</feature>
<dbReference type="RefSeq" id="WP_161259999.1">
    <property type="nucleotide sequence ID" value="NZ_WXEY01000049.1"/>
</dbReference>
<dbReference type="InterPro" id="IPR028350">
    <property type="entry name" value="DNAC/IstB-like"/>
</dbReference>
<reference evidence="5 6" key="1">
    <citation type="submission" date="2020-01" db="EMBL/GenBank/DDBJ databases">
        <title>Whole-genome sequence of Heliobacterium undosum DSM 13378.</title>
        <authorList>
            <person name="Kyndt J.A."/>
            <person name="Meyer T.E."/>
        </authorList>
    </citation>
    <scope>NUCLEOTIDE SEQUENCE [LARGE SCALE GENOMIC DNA]</scope>
    <source>
        <strain evidence="5 6">DSM 13378</strain>
    </source>
</reference>
<dbReference type="InterPro" id="IPR047661">
    <property type="entry name" value="IstB"/>
</dbReference>
<dbReference type="Pfam" id="PF01695">
    <property type="entry name" value="IstB_IS21"/>
    <property type="match status" value="1"/>
</dbReference>
<comment type="caution">
    <text evidence="5">The sequence shown here is derived from an EMBL/GenBank/DDBJ whole genome shotgun (WGS) entry which is preliminary data.</text>
</comment>
<keyword evidence="6" id="KW-1185">Reference proteome</keyword>